<feature type="transmembrane region" description="Helical" evidence="9">
    <location>
        <begin position="139"/>
        <end position="163"/>
    </location>
</feature>
<feature type="transmembrane region" description="Helical" evidence="9">
    <location>
        <begin position="193"/>
        <end position="212"/>
    </location>
</feature>
<feature type="region of interest" description="Disordered" evidence="11">
    <location>
        <begin position="1"/>
        <end position="30"/>
    </location>
</feature>
<dbReference type="Gene3D" id="1.10.3720.10">
    <property type="entry name" value="MetI-like"/>
    <property type="match status" value="1"/>
</dbReference>
<organism evidence="13 14">
    <name type="scientific">Flavimobilis rhizosphaerae</name>
    <dbReference type="NCBI Taxonomy" id="2775421"/>
    <lineage>
        <taxon>Bacteria</taxon>
        <taxon>Bacillati</taxon>
        <taxon>Actinomycetota</taxon>
        <taxon>Actinomycetes</taxon>
        <taxon>Micrococcales</taxon>
        <taxon>Jonesiaceae</taxon>
        <taxon>Flavimobilis</taxon>
    </lineage>
</organism>
<dbReference type="EMBL" id="JACZDF010000001">
    <property type="protein sequence ID" value="MBD9698110.1"/>
    <property type="molecule type" value="Genomic_DNA"/>
</dbReference>
<dbReference type="SUPFAM" id="SSF161098">
    <property type="entry name" value="MetI-like"/>
    <property type="match status" value="1"/>
</dbReference>
<feature type="transmembrane region" description="Helical" evidence="9">
    <location>
        <begin position="304"/>
        <end position="332"/>
    </location>
</feature>
<dbReference type="InterPro" id="IPR011864">
    <property type="entry name" value="Phosphate_PstC"/>
</dbReference>
<comment type="caution">
    <text evidence="13">The sequence shown here is derived from an EMBL/GenBank/DDBJ whole genome shotgun (WGS) entry which is preliminary data.</text>
</comment>
<evidence type="ECO:0000256" key="10">
    <source>
        <dbReference type="RuleBase" id="RU363054"/>
    </source>
</evidence>
<dbReference type="CDD" id="cd06261">
    <property type="entry name" value="TM_PBP2"/>
    <property type="match status" value="1"/>
</dbReference>
<proteinExistence type="inferred from homology"/>
<keyword evidence="3 9" id="KW-0813">Transport</keyword>
<evidence type="ECO:0000256" key="1">
    <source>
        <dbReference type="ARBA" id="ARBA00004651"/>
    </source>
</evidence>
<reference evidence="13 14" key="1">
    <citation type="submission" date="2020-09" db="EMBL/GenBank/DDBJ databases">
        <title>Flavimobilis rhizosphaerae sp. nov., isolated from rhizosphere soil of Spartina alterniflora.</title>
        <authorList>
            <person name="Hanqin C."/>
        </authorList>
    </citation>
    <scope>NUCLEOTIDE SEQUENCE [LARGE SCALE GENOMIC DNA]</scope>
    <source>
        <strain evidence="13 14">GY 10621</strain>
    </source>
</reference>
<dbReference type="Proteomes" id="UP000642107">
    <property type="component" value="Unassembled WGS sequence"/>
</dbReference>
<dbReference type="PROSITE" id="PS50928">
    <property type="entry name" value="ABC_TM1"/>
    <property type="match status" value="1"/>
</dbReference>
<sequence length="342" mass="35809">MHDDSSAWAAPGPTAVDHRVSGHAQPPAPAVSLRASGASRVADTIFKGVSGATGVLILVVLAAVAGFLVLRAWPALTASPDELAKISWMNGQSLLEYVGPLVFGTLLSAILALGLAVPLSLGIALFITHYAPRRAAQALGYVIDLLAAIPSVVYGLWGALWLAPVLDPIFRWLSDTLGFIPLFAGYTAPARNVLAAATVLAVMIIPIITAVSREVFFQTPVLHEEAALALGATRWETIRMAVLPFGRSGLVSASMLGLGRALGETMAVLMILSPGYLFSFFLLKPGQHQSIAANIAAKFPEASGLSVSVLIATGLALFVITLAVNMVARWIIARRAEFSGAN</sequence>
<dbReference type="InterPro" id="IPR051124">
    <property type="entry name" value="Phosphate_Transport_Permease"/>
</dbReference>
<keyword evidence="7 9" id="KW-1133">Transmembrane helix</keyword>
<feature type="transmembrane region" description="Helical" evidence="9">
    <location>
        <begin position="265"/>
        <end position="283"/>
    </location>
</feature>
<evidence type="ECO:0000256" key="6">
    <source>
        <dbReference type="ARBA" id="ARBA00022692"/>
    </source>
</evidence>
<feature type="domain" description="ABC transmembrane type-1" evidence="12">
    <location>
        <begin position="102"/>
        <end position="328"/>
    </location>
</feature>
<dbReference type="Pfam" id="PF00528">
    <property type="entry name" value="BPD_transp_1"/>
    <property type="match status" value="1"/>
</dbReference>
<feature type="transmembrane region" description="Helical" evidence="9">
    <location>
        <begin position="97"/>
        <end position="127"/>
    </location>
</feature>
<keyword evidence="8 9" id="KW-0472">Membrane</keyword>
<comment type="function">
    <text evidence="10">Part of the binding-protein-dependent transport system for phosphate; probably responsible for the translocation of the substrate across the membrane.</text>
</comment>
<comment type="similarity">
    <text evidence="2 10">Belongs to the binding-protein-dependent transport system permease family. CysTW subfamily.</text>
</comment>
<evidence type="ECO:0000256" key="5">
    <source>
        <dbReference type="ARBA" id="ARBA00022592"/>
    </source>
</evidence>
<evidence type="ECO:0000256" key="9">
    <source>
        <dbReference type="RuleBase" id="RU363032"/>
    </source>
</evidence>
<dbReference type="NCBIfam" id="TIGR02138">
    <property type="entry name" value="phosphate_pstC"/>
    <property type="match status" value="1"/>
</dbReference>
<keyword evidence="5 10" id="KW-0592">Phosphate transport</keyword>
<evidence type="ECO:0000256" key="3">
    <source>
        <dbReference type="ARBA" id="ARBA00022448"/>
    </source>
</evidence>
<evidence type="ECO:0000259" key="12">
    <source>
        <dbReference type="PROSITE" id="PS50928"/>
    </source>
</evidence>
<keyword evidence="14" id="KW-1185">Reference proteome</keyword>
<comment type="subcellular location">
    <subcellularLocation>
        <location evidence="1 9">Cell membrane</location>
        <topology evidence="1 9">Multi-pass membrane protein</topology>
    </subcellularLocation>
</comment>
<keyword evidence="6 9" id="KW-0812">Transmembrane</keyword>
<dbReference type="InterPro" id="IPR035906">
    <property type="entry name" value="MetI-like_sf"/>
</dbReference>
<evidence type="ECO:0000256" key="2">
    <source>
        <dbReference type="ARBA" id="ARBA00007069"/>
    </source>
</evidence>
<keyword evidence="4 10" id="KW-1003">Cell membrane</keyword>
<evidence type="ECO:0000256" key="4">
    <source>
        <dbReference type="ARBA" id="ARBA00022475"/>
    </source>
</evidence>
<evidence type="ECO:0000256" key="11">
    <source>
        <dbReference type="SAM" id="MobiDB-lite"/>
    </source>
</evidence>
<accession>A0ABR9DQ34</accession>
<evidence type="ECO:0000256" key="8">
    <source>
        <dbReference type="ARBA" id="ARBA00023136"/>
    </source>
</evidence>
<gene>
    <name evidence="13" type="primary">pstC</name>
    <name evidence="13" type="ORF">IGS67_01175</name>
</gene>
<name>A0ABR9DQ34_9MICO</name>
<evidence type="ECO:0000313" key="13">
    <source>
        <dbReference type="EMBL" id="MBD9698110.1"/>
    </source>
</evidence>
<evidence type="ECO:0000313" key="14">
    <source>
        <dbReference type="Proteomes" id="UP000642107"/>
    </source>
</evidence>
<feature type="transmembrane region" description="Helical" evidence="9">
    <location>
        <begin position="49"/>
        <end position="73"/>
    </location>
</feature>
<dbReference type="PANTHER" id="PTHR30425:SF1">
    <property type="entry name" value="PHOSPHATE TRANSPORT SYSTEM PERMEASE PROTEIN PSTC"/>
    <property type="match status" value="1"/>
</dbReference>
<dbReference type="PANTHER" id="PTHR30425">
    <property type="entry name" value="PHOSPHATE TRANSPORT SYSTEM PERMEASE PROTEIN PST"/>
    <property type="match status" value="1"/>
</dbReference>
<dbReference type="InterPro" id="IPR000515">
    <property type="entry name" value="MetI-like"/>
</dbReference>
<evidence type="ECO:0000256" key="7">
    <source>
        <dbReference type="ARBA" id="ARBA00022989"/>
    </source>
</evidence>
<protein>
    <recommendedName>
        <fullName evidence="10">Phosphate transport system permease protein</fullName>
    </recommendedName>
</protein>